<dbReference type="PROSITE" id="PS51733">
    <property type="entry name" value="BPL_LPL_CATALYTIC"/>
    <property type="match status" value="1"/>
</dbReference>
<dbReference type="PANTHER" id="PTHR10993">
    <property type="entry name" value="OCTANOYLTRANSFERASE"/>
    <property type="match status" value="1"/>
</dbReference>
<evidence type="ECO:0000256" key="6">
    <source>
        <dbReference type="SAM" id="MobiDB-lite"/>
    </source>
</evidence>
<dbReference type="RefSeq" id="WP_092237819.1">
    <property type="nucleotide sequence ID" value="NZ_FNLL01000016.1"/>
</dbReference>
<dbReference type="Gene3D" id="3.30.930.10">
    <property type="entry name" value="Bira Bifunctional Protein, Domain 2"/>
    <property type="match status" value="1"/>
</dbReference>
<name>A0A1H2JVK0_9BACT</name>
<protein>
    <recommendedName>
        <fullName evidence="5">Octanoyltransferase</fullName>
        <ecNumber evidence="5">2.3.1.181</ecNumber>
    </recommendedName>
    <alternativeName>
        <fullName evidence="5">Lipoate-protein ligase B</fullName>
    </alternativeName>
    <alternativeName>
        <fullName evidence="5">Lipoyl/octanoyl transferase</fullName>
    </alternativeName>
    <alternativeName>
        <fullName evidence="5">Octanoyl-[acyl-carrier-protein]-protein N-octanoyltransferase</fullName>
    </alternativeName>
</protein>
<evidence type="ECO:0000256" key="3">
    <source>
        <dbReference type="ARBA" id="ARBA00023315"/>
    </source>
</evidence>
<accession>A0A1H2JVK0</accession>
<dbReference type="AlphaFoldDB" id="A0A1H2JVK0"/>
<comment type="miscellaneous">
    <text evidence="5">In the reaction, the free carboxyl group of octanoic acid is attached via an amide linkage to the epsilon-amino group of a specific lysine residue of lipoyl domains of lipoate-dependent enzymes.</text>
</comment>
<evidence type="ECO:0000256" key="1">
    <source>
        <dbReference type="ARBA" id="ARBA00004821"/>
    </source>
</evidence>
<organism evidence="8 9">
    <name type="scientific">Desulfobacula phenolica</name>
    <dbReference type="NCBI Taxonomy" id="90732"/>
    <lineage>
        <taxon>Bacteria</taxon>
        <taxon>Pseudomonadati</taxon>
        <taxon>Thermodesulfobacteriota</taxon>
        <taxon>Desulfobacteria</taxon>
        <taxon>Desulfobacterales</taxon>
        <taxon>Desulfobacteraceae</taxon>
        <taxon>Desulfobacula</taxon>
    </lineage>
</organism>
<dbReference type="InterPro" id="IPR000544">
    <property type="entry name" value="Octanoyltransferase"/>
</dbReference>
<proteinExistence type="inferred from homology"/>
<dbReference type="GO" id="GO:0009249">
    <property type="term" value="P:protein lipoylation"/>
    <property type="evidence" value="ECO:0007669"/>
    <property type="project" value="InterPro"/>
</dbReference>
<evidence type="ECO:0000259" key="7">
    <source>
        <dbReference type="PROSITE" id="PS51733"/>
    </source>
</evidence>
<dbReference type="CDD" id="cd16444">
    <property type="entry name" value="LipB"/>
    <property type="match status" value="1"/>
</dbReference>
<feature type="binding site" evidence="5">
    <location>
        <begin position="152"/>
        <end position="154"/>
    </location>
    <ligand>
        <name>substrate</name>
    </ligand>
</feature>
<dbReference type="InterPro" id="IPR045864">
    <property type="entry name" value="aa-tRNA-synth_II/BPL/LPL"/>
</dbReference>
<comment type="subcellular location">
    <subcellularLocation>
        <location evidence="5">Cytoplasm</location>
    </subcellularLocation>
</comment>
<dbReference type="InterPro" id="IPR020605">
    <property type="entry name" value="Octanoyltransferase_CS"/>
</dbReference>
<keyword evidence="9" id="KW-1185">Reference proteome</keyword>
<evidence type="ECO:0000256" key="5">
    <source>
        <dbReference type="HAMAP-Rule" id="MF_00013"/>
    </source>
</evidence>
<dbReference type="Pfam" id="PF21948">
    <property type="entry name" value="LplA-B_cat"/>
    <property type="match status" value="1"/>
</dbReference>
<dbReference type="GO" id="GO:0005737">
    <property type="term" value="C:cytoplasm"/>
    <property type="evidence" value="ECO:0007669"/>
    <property type="project" value="UniProtKB-SubCell"/>
</dbReference>
<reference evidence="9" key="1">
    <citation type="submission" date="2016-10" db="EMBL/GenBank/DDBJ databases">
        <authorList>
            <person name="Varghese N."/>
            <person name="Submissions S."/>
        </authorList>
    </citation>
    <scope>NUCLEOTIDE SEQUENCE [LARGE SCALE GENOMIC DNA]</scope>
    <source>
        <strain evidence="9">DSM 3384</strain>
    </source>
</reference>
<feature type="binding site" evidence="5">
    <location>
        <begin position="85"/>
        <end position="92"/>
    </location>
    <ligand>
        <name>substrate</name>
    </ligand>
</feature>
<dbReference type="InterPro" id="IPR004143">
    <property type="entry name" value="BPL_LPL_catalytic"/>
</dbReference>
<evidence type="ECO:0000313" key="9">
    <source>
        <dbReference type="Proteomes" id="UP000199608"/>
    </source>
</evidence>
<feature type="domain" description="BPL/LPL catalytic" evidence="7">
    <location>
        <begin position="40"/>
        <end position="248"/>
    </location>
</feature>
<feature type="region of interest" description="Disordered" evidence="6">
    <location>
        <begin position="199"/>
        <end position="225"/>
    </location>
</feature>
<dbReference type="SUPFAM" id="SSF55681">
    <property type="entry name" value="Class II aaRS and biotin synthetases"/>
    <property type="match status" value="1"/>
</dbReference>
<feature type="compositionally biased region" description="Polar residues" evidence="6">
    <location>
        <begin position="206"/>
        <end position="221"/>
    </location>
</feature>
<comment type="similarity">
    <text evidence="5">Belongs to the LipB family.</text>
</comment>
<dbReference type="EMBL" id="FNLL01000016">
    <property type="protein sequence ID" value="SDU60115.1"/>
    <property type="molecule type" value="Genomic_DNA"/>
</dbReference>
<comment type="pathway">
    <text evidence="1 5">Protein modification; protein lipoylation via endogenous pathway; protein N(6)-(lipoyl)lysine from octanoyl-[acyl-carrier-protein]: step 1/2.</text>
</comment>
<comment type="catalytic activity">
    <reaction evidence="5">
        <text>octanoyl-[ACP] + L-lysyl-[protein] = N(6)-octanoyl-L-lysyl-[protein] + holo-[ACP] + H(+)</text>
        <dbReference type="Rhea" id="RHEA:17665"/>
        <dbReference type="Rhea" id="RHEA-COMP:9636"/>
        <dbReference type="Rhea" id="RHEA-COMP:9685"/>
        <dbReference type="Rhea" id="RHEA-COMP:9752"/>
        <dbReference type="Rhea" id="RHEA-COMP:9928"/>
        <dbReference type="ChEBI" id="CHEBI:15378"/>
        <dbReference type="ChEBI" id="CHEBI:29969"/>
        <dbReference type="ChEBI" id="CHEBI:64479"/>
        <dbReference type="ChEBI" id="CHEBI:78463"/>
        <dbReference type="ChEBI" id="CHEBI:78809"/>
        <dbReference type="EC" id="2.3.1.181"/>
    </reaction>
</comment>
<dbReference type="PROSITE" id="PS01313">
    <property type="entry name" value="LIPB"/>
    <property type="match status" value="1"/>
</dbReference>
<feature type="site" description="Lowers pKa of active site Cys" evidence="5">
    <location>
        <position position="149"/>
    </location>
</feature>
<keyword evidence="5" id="KW-0963">Cytoplasm</keyword>
<dbReference type="NCBIfam" id="TIGR00214">
    <property type="entry name" value="lipB"/>
    <property type="match status" value="1"/>
</dbReference>
<dbReference type="EC" id="2.3.1.181" evidence="5"/>
<evidence type="ECO:0000313" key="8">
    <source>
        <dbReference type="EMBL" id="SDU60115.1"/>
    </source>
</evidence>
<dbReference type="PANTHER" id="PTHR10993:SF7">
    <property type="entry name" value="LIPOYLTRANSFERASE 2, MITOCHONDRIAL-RELATED"/>
    <property type="match status" value="1"/>
</dbReference>
<sequence>MPERINSSKRSAVFTDLGLMDYSRALDLQIQTLQSKVDNHLIKDRIFFVEHPCVFTLGKRGGEENLTVSRKFLNLKNIDVVQTDRGGNITYHGPGQAVMYPVIDLEKNKIGIKDFVHGLEEIMKLTAMEFNIAADRNPRNHGIWVGNSKIGSVGLSVKKGICFHGLAMNINTDLEPFSWINPCGLTNVSMTSIKKEMGLPNKRLGKSSNKNPGKSLGTSPGENHDDISMDRIKKAFVKYFSFVFDYSITIGQEDRFETCYRHNPLS</sequence>
<gene>
    <name evidence="5" type="primary">lipB</name>
    <name evidence="8" type="ORF">SAMN04487931_1167</name>
</gene>
<evidence type="ECO:0000256" key="4">
    <source>
        <dbReference type="ARBA" id="ARBA00024732"/>
    </source>
</evidence>
<comment type="function">
    <text evidence="4 5">Catalyzes the transfer of endogenously produced octanoic acid from octanoyl-acyl-carrier-protein onto the lipoyl domains of lipoate-dependent enzymes. Lipoyl-ACP can also act as a substrate although octanoyl-ACP is likely to be the physiological substrate.</text>
</comment>
<dbReference type="HAMAP" id="MF_00013">
    <property type="entry name" value="LipB"/>
    <property type="match status" value="1"/>
</dbReference>
<dbReference type="UniPathway" id="UPA00538">
    <property type="reaction ID" value="UER00592"/>
</dbReference>
<keyword evidence="2 5" id="KW-0808">Transferase</keyword>
<dbReference type="GO" id="GO:0033819">
    <property type="term" value="F:lipoyl(octanoyl) transferase activity"/>
    <property type="evidence" value="ECO:0007669"/>
    <property type="project" value="UniProtKB-EC"/>
</dbReference>
<feature type="binding site" evidence="5">
    <location>
        <begin position="165"/>
        <end position="167"/>
    </location>
    <ligand>
        <name>substrate</name>
    </ligand>
</feature>
<keyword evidence="3 5" id="KW-0012">Acyltransferase</keyword>
<evidence type="ECO:0000256" key="2">
    <source>
        <dbReference type="ARBA" id="ARBA00022679"/>
    </source>
</evidence>
<dbReference type="Proteomes" id="UP000199608">
    <property type="component" value="Unassembled WGS sequence"/>
</dbReference>
<feature type="active site" description="Acyl-thioester intermediate" evidence="5">
    <location>
        <position position="183"/>
    </location>
</feature>